<gene>
    <name evidence="3" type="ORF">A3B90_00105</name>
</gene>
<keyword evidence="2" id="KW-0413">Isomerase</keyword>
<comment type="caution">
    <text evidence="3">The sequence shown here is derived from an EMBL/GenBank/DDBJ whole genome shotgun (WGS) entry which is preliminary data.</text>
</comment>
<dbReference type="AlphaFoldDB" id="A0A1F6M417"/>
<dbReference type="InterPro" id="IPR001920">
    <property type="entry name" value="Asp/Glu_race"/>
</dbReference>
<accession>A0A1F6M417</accession>
<reference evidence="3 4" key="1">
    <citation type="journal article" date="2016" name="Nat. Commun.">
        <title>Thousands of microbial genomes shed light on interconnected biogeochemical processes in an aquifer system.</title>
        <authorList>
            <person name="Anantharaman K."/>
            <person name="Brown C.T."/>
            <person name="Hug L.A."/>
            <person name="Sharon I."/>
            <person name="Castelle C.J."/>
            <person name="Probst A.J."/>
            <person name="Thomas B.C."/>
            <person name="Singh A."/>
            <person name="Wilkins M.J."/>
            <person name="Karaoz U."/>
            <person name="Brodie E.L."/>
            <person name="Williams K.H."/>
            <person name="Hubbard S.S."/>
            <person name="Banfield J.F."/>
        </authorList>
    </citation>
    <scope>NUCLEOTIDE SEQUENCE [LARGE SCALE GENOMIC DNA]</scope>
</reference>
<sequence length="233" mass="25687">MNKHKIIGVLGGMGPSASANLYIKALQYAQIRYGAIQDSDYPPIIIYSLPLVGFTEKGIADENAVKQQLIAGVKKLEDAGCELVIIACNTVHIFYQEMQNAIHVPLLNIVEETKKRLHIDGYKKVGLFASESMCDSKLYQTIFAKAGIEVIAPDTEQQTIMNRVIEHVMGGNQKVEDVIALKEVARDYCRQGAEAIVMGCTEIPLALNQSQTDIKLFDTTEIIVQAGVDFSLR</sequence>
<protein>
    <recommendedName>
        <fullName evidence="5">Aspartate racemase</fullName>
    </recommendedName>
</protein>
<dbReference type="Pfam" id="PF01177">
    <property type="entry name" value="Asp_Glu_race"/>
    <property type="match status" value="1"/>
</dbReference>
<evidence type="ECO:0000313" key="4">
    <source>
        <dbReference type="Proteomes" id="UP000178742"/>
    </source>
</evidence>
<organism evidence="3 4">
    <name type="scientific">Candidatus Magasanikbacteria bacterium RIFCSPHIGHO2_02_FULL_41_13</name>
    <dbReference type="NCBI Taxonomy" id="1798676"/>
    <lineage>
        <taxon>Bacteria</taxon>
        <taxon>Candidatus Magasanikiibacteriota</taxon>
    </lineage>
</organism>
<dbReference type="InterPro" id="IPR015942">
    <property type="entry name" value="Asp/Glu/hydantoin_racemase"/>
</dbReference>
<dbReference type="STRING" id="1798676.A3B90_00105"/>
<dbReference type="EMBL" id="MFPX01000018">
    <property type="protein sequence ID" value="OGH66401.1"/>
    <property type="molecule type" value="Genomic_DNA"/>
</dbReference>
<dbReference type="InterPro" id="IPR004380">
    <property type="entry name" value="Asp_race"/>
</dbReference>
<comment type="similarity">
    <text evidence="1">Belongs to the aspartate/glutamate racemases family.</text>
</comment>
<evidence type="ECO:0000256" key="1">
    <source>
        <dbReference type="ARBA" id="ARBA00007847"/>
    </source>
</evidence>
<dbReference type="SUPFAM" id="SSF53681">
    <property type="entry name" value="Aspartate/glutamate racemase"/>
    <property type="match status" value="2"/>
</dbReference>
<dbReference type="PANTHER" id="PTHR21198:SF7">
    <property type="entry name" value="ASPARTATE-GLUTAMATE RACEMASE FAMILY"/>
    <property type="match status" value="1"/>
</dbReference>
<dbReference type="Proteomes" id="UP000178742">
    <property type="component" value="Unassembled WGS sequence"/>
</dbReference>
<evidence type="ECO:0008006" key="5">
    <source>
        <dbReference type="Google" id="ProtNLM"/>
    </source>
</evidence>
<name>A0A1F6M417_9BACT</name>
<evidence type="ECO:0000313" key="3">
    <source>
        <dbReference type="EMBL" id="OGH66401.1"/>
    </source>
</evidence>
<dbReference type="Gene3D" id="3.40.50.1860">
    <property type="match status" value="2"/>
</dbReference>
<dbReference type="PANTHER" id="PTHR21198">
    <property type="entry name" value="GLUTAMATE RACEMASE"/>
    <property type="match status" value="1"/>
</dbReference>
<dbReference type="NCBIfam" id="TIGR00035">
    <property type="entry name" value="asp_race"/>
    <property type="match status" value="1"/>
</dbReference>
<dbReference type="GO" id="GO:0047661">
    <property type="term" value="F:amino-acid racemase activity"/>
    <property type="evidence" value="ECO:0007669"/>
    <property type="project" value="InterPro"/>
</dbReference>
<proteinExistence type="inferred from homology"/>
<evidence type="ECO:0000256" key="2">
    <source>
        <dbReference type="ARBA" id="ARBA00023235"/>
    </source>
</evidence>